<evidence type="ECO:0000256" key="7">
    <source>
        <dbReference type="ARBA" id="ARBA00022989"/>
    </source>
</evidence>
<feature type="transmembrane region" description="Helical" evidence="13">
    <location>
        <begin position="417"/>
        <end position="436"/>
    </location>
</feature>
<dbReference type="GO" id="GO:0031402">
    <property type="term" value="F:sodium ion binding"/>
    <property type="evidence" value="ECO:0007669"/>
    <property type="project" value="InterPro"/>
</dbReference>
<keyword evidence="8" id="KW-0915">Sodium</keyword>
<dbReference type="EMBL" id="UINC01019126">
    <property type="protein sequence ID" value="SVA80838.1"/>
    <property type="molecule type" value="Genomic_DNA"/>
</dbReference>
<feature type="transmembrane region" description="Helical" evidence="13">
    <location>
        <begin position="122"/>
        <end position="143"/>
    </location>
</feature>
<proteinExistence type="inferred from homology"/>
<comment type="catalytic activity">
    <reaction evidence="12">
        <text>L-proline(in) + Na(+)(in) = L-proline(out) + Na(+)(out)</text>
        <dbReference type="Rhea" id="RHEA:28967"/>
        <dbReference type="ChEBI" id="CHEBI:29101"/>
        <dbReference type="ChEBI" id="CHEBI:60039"/>
    </reaction>
</comment>
<feature type="transmembrane region" description="Helical" evidence="13">
    <location>
        <begin position="72"/>
        <end position="90"/>
    </location>
</feature>
<feature type="transmembrane region" description="Helical" evidence="13">
    <location>
        <begin position="389"/>
        <end position="410"/>
    </location>
</feature>
<dbReference type="PANTHER" id="PTHR48086:SF3">
    <property type="entry name" value="SODIUM_PROLINE SYMPORTER"/>
    <property type="match status" value="1"/>
</dbReference>
<feature type="transmembrane region" description="Helical" evidence="13">
    <location>
        <begin position="155"/>
        <end position="175"/>
    </location>
</feature>
<dbReference type="GO" id="GO:0015824">
    <property type="term" value="P:proline transport"/>
    <property type="evidence" value="ECO:0007669"/>
    <property type="project" value="InterPro"/>
</dbReference>
<keyword evidence="3" id="KW-0813">Transport</keyword>
<dbReference type="InterPro" id="IPR050277">
    <property type="entry name" value="Sodium:Solute_Symporter"/>
</dbReference>
<dbReference type="Pfam" id="PF00474">
    <property type="entry name" value="SSF"/>
    <property type="match status" value="1"/>
</dbReference>
<evidence type="ECO:0000256" key="4">
    <source>
        <dbReference type="ARBA" id="ARBA00022475"/>
    </source>
</evidence>
<evidence type="ECO:0000256" key="5">
    <source>
        <dbReference type="ARBA" id="ARBA00022692"/>
    </source>
</evidence>
<evidence type="ECO:0000256" key="3">
    <source>
        <dbReference type="ARBA" id="ARBA00022448"/>
    </source>
</evidence>
<feature type="transmembrane region" description="Helical" evidence="13">
    <location>
        <begin position="274"/>
        <end position="298"/>
    </location>
</feature>
<comment type="similarity">
    <text evidence="2">Belongs to the sodium:solute symporter (SSF) (TC 2.A.21) family.</text>
</comment>
<feature type="transmembrane region" description="Helical" evidence="13">
    <location>
        <begin position="361"/>
        <end position="383"/>
    </location>
</feature>
<sequence length="472" mass="50599">MIVASFVVFLLIFVVIGAASAFKSDKSNADYLLAGRHVSPWLVGLSAMATNNSGYLFIGAIGYTYASGLESLWVMFAWMGGDFLASCFIHKKMRVVSQQRKNLSFGSLVATWHGHNFTKVRILAGIITVVFLGAYAAAQFQAGSKALYVVFGWDYSVGVIIGSVIVLIYCLAGGIRASIWTDAAQVVVMFVAMAMMLAVGINAVGGVGAFFAHLGDVSPTYLNLFPATLENSAWAIVLFILGYVAGGVGIIAQPHVMIRFMALDDPHHMRRARTYYYSTYFAFCVLTFSVGLSARLIFPDTSAFDSELALPMMTTQLLPEVLVGLVLAGIFAASMSTADSQILACSAALTEDIASRERRSVWFTKFATAVVTAIALGISLMGFDSVFSLVLDAWSVLAAAFAPLIIIYAFGEKPTEAGALLIMIGCTAIALGWRVLGWGSNIYEVLPAIVFGILSYFILLKPLLGGPEAQPE</sequence>
<accession>A0A381YUV3</accession>
<evidence type="ECO:0000256" key="10">
    <source>
        <dbReference type="ARBA" id="ARBA00023136"/>
    </source>
</evidence>
<protein>
    <recommendedName>
        <fullName evidence="15">Sodium/proline symporter</fullName>
    </recommendedName>
</protein>
<keyword evidence="11" id="KW-0739">Sodium transport</keyword>
<dbReference type="InterPro" id="IPR001734">
    <property type="entry name" value="Na/solute_symporter"/>
</dbReference>
<dbReference type="InterPro" id="IPR011851">
    <property type="entry name" value="Na/Pro_symporter"/>
</dbReference>
<dbReference type="Gene3D" id="1.20.1730.10">
    <property type="entry name" value="Sodium/glucose cotransporter"/>
    <property type="match status" value="1"/>
</dbReference>
<dbReference type="AlphaFoldDB" id="A0A381YUV3"/>
<evidence type="ECO:0000256" key="1">
    <source>
        <dbReference type="ARBA" id="ARBA00004651"/>
    </source>
</evidence>
<evidence type="ECO:0000256" key="9">
    <source>
        <dbReference type="ARBA" id="ARBA00023065"/>
    </source>
</evidence>
<dbReference type="PROSITE" id="PS50283">
    <property type="entry name" value="NA_SOLUT_SYMP_3"/>
    <property type="match status" value="1"/>
</dbReference>
<dbReference type="InterPro" id="IPR038377">
    <property type="entry name" value="Na/Glc_symporter_sf"/>
</dbReference>
<keyword evidence="7 13" id="KW-1133">Transmembrane helix</keyword>
<dbReference type="GO" id="GO:0005886">
    <property type="term" value="C:plasma membrane"/>
    <property type="evidence" value="ECO:0007669"/>
    <property type="project" value="UniProtKB-SubCell"/>
</dbReference>
<keyword evidence="6" id="KW-0769">Symport</keyword>
<dbReference type="CDD" id="cd11475">
    <property type="entry name" value="SLC5sbd_PutP"/>
    <property type="match status" value="1"/>
</dbReference>
<name>A0A381YUV3_9ZZZZ</name>
<reference evidence="14" key="1">
    <citation type="submission" date="2018-05" db="EMBL/GenBank/DDBJ databases">
        <authorList>
            <person name="Lanie J.A."/>
            <person name="Ng W.-L."/>
            <person name="Kazmierczak K.M."/>
            <person name="Andrzejewski T.M."/>
            <person name="Davidsen T.M."/>
            <person name="Wayne K.J."/>
            <person name="Tettelin H."/>
            <person name="Glass J.I."/>
            <person name="Rusch D."/>
            <person name="Podicherti R."/>
            <person name="Tsui H.-C.T."/>
            <person name="Winkler M.E."/>
        </authorList>
    </citation>
    <scope>NUCLEOTIDE SEQUENCE</scope>
</reference>
<dbReference type="PANTHER" id="PTHR48086">
    <property type="entry name" value="SODIUM/PROLINE SYMPORTER-RELATED"/>
    <property type="match status" value="1"/>
</dbReference>
<evidence type="ECO:0008006" key="15">
    <source>
        <dbReference type="Google" id="ProtNLM"/>
    </source>
</evidence>
<evidence type="ECO:0000313" key="14">
    <source>
        <dbReference type="EMBL" id="SVA80838.1"/>
    </source>
</evidence>
<keyword evidence="9" id="KW-0406">Ion transport</keyword>
<keyword evidence="10 13" id="KW-0472">Membrane</keyword>
<comment type="subcellular location">
    <subcellularLocation>
        <location evidence="1">Cell membrane</location>
        <topology evidence="1">Multi-pass membrane protein</topology>
    </subcellularLocation>
</comment>
<evidence type="ECO:0000256" key="12">
    <source>
        <dbReference type="ARBA" id="ARBA00033708"/>
    </source>
</evidence>
<evidence type="ECO:0000256" key="11">
    <source>
        <dbReference type="ARBA" id="ARBA00023201"/>
    </source>
</evidence>
<organism evidence="14">
    <name type="scientific">marine metagenome</name>
    <dbReference type="NCBI Taxonomy" id="408172"/>
    <lineage>
        <taxon>unclassified sequences</taxon>
        <taxon>metagenomes</taxon>
        <taxon>ecological metagenomes</taxon>
    </lineage>
</organism>
<evidence type="ECO:0000256" key="8">
    <source>
        <dbReference type="ARBA" id="ARBA00023053"/>
    </source>
</evidence>
<dbReference type="GO" id="GO:0005298">
    <property type="term" value="F:proline:sodium symporter activity"/>
    <property type="evidence" value="ECO:0007669"/>
    <property type="project" value="InterPro"/>
</dbReference>
<keyword evidence="4" id="KW-1003">Cell membrane</keyword>
<feature type="transmembrane region" description="Helical" evidence="13">
    <location>
        <begin position="187"/>
        <end position="212"/>
    </location>
</feature>
<evidence type="ECO:0000256" key="13">
    <source>
        <dbReference type="SAM" id="Phobius"/>
    </source>
</evidence>
<feature type="transmembrane region" description="Helical" evidence="13">
    <location>
        <begin position="232"/>
        <end position="253"/>
    </location>
</feature>
<feature type="transmembrane region" description="Helical" evidence="13">
    <location>
        <begin position="321"/>
        <end position="349"/>
    </location>
</feature>
<evidence type="ECO:0000256" key="6">
    <source>
        <dbReference type="ARBA" id="ARBA00022847"/>
    </source>
</evidence>
<gene>
    <name evidence="14" type="ORF">METZ01_LOCUS133692</name>
</gene>
<feature type="transmembrane region" description="Helical" evidence="13">
    <location>
        <begin position="442"/>
        <end position="460"/>
    </location>
</feature>
<evidence type="ECO:0000256" key="2">
    <source>
        <dbReference type="ARBA" id="ARBA00006434"/>
    </source>
</evidence>
<keyword evidence="5 13" id="KW-0812">Transmembrane</keyword>